<reference evidence="1 2" key="1">
    <citation type="submission" date="2012-04" db="EMBL/GenBank/DDBJ databases">
        <title>The Genome Sequence of Loa loa.</title>
        <authorList>
            <consortium name="The Broad Institute Genome Sequencing Platform"/>
            <consortium name="Broad Institute Genome Sequencing Center for Infectious Disease"/>
            <person name="Nutman T.B."/>
            <person name="Fink D.L."/>
            <person name="Russ C."/>
            <person name="Young S."/>
            <person name="Zeng Q."/>
            <person name="Gargeya S."/>
            <person name="Alvarado L."/>
            <person name="Berlin A."/>
            <person name="Chapman S.B."/>
            <person name="Chen Z."/>
            <person name="Freedman E."/>
            <person name="Gellesch M."/>
            <person name="Goldberg J."/>
            <person name="Griggs A."/>
            <person name="Gujja S."/>
            <person name="Heilman E.R."/>
            <person name="Heiman D."/>
            <person name="Howarth C."/>
            <person name="Mehta T."/>
            <person name="Neiman D."/>
            <person name="Pearson M."/>
            <person name="Roberts A."/>
            <person name="Saif S."/>
            <person name="Shea T."/>
            <person name="Shenoy N."/>
            <person name="Sisk P."/>
            <person name="Stolte C."/>
            <person name="Sykes S."/>
            <person name="White J."/>
            <person name="Yandava C."/>
            <person name="Haas B."/>
            <person name="Henn M.R."/>
            <person name="Nusbaum C."/>
            <person name="Birren B."/>
        </authorList>
    </citation>
    <scope>NUCLEOTIDE SEQUENCE [LARGE SCALE GENOMIC DNA]</scope>
</reference>
<evidence type="ECO:0000313" key="3">
    <source>
        <dbReference type="WBParaSite" id="EN70_4672"/>
    </source>
</evidence>
<dbReference type="WBParaSite" id="EN70_4672">
    <property type="protein sequence ID" value="EN70_4672"/>
    <property type="gene ID" value="EN70_4672"/>
</dbReference>
<accession>A0A1S0TNK7</accession>
<keyword evidence="2" id="KW-1185">Reference proteome</keyword>
<protein>
    <submittedName>
        <fullName evidence="3">DUF5753 domain-containing protein</fullName>
    </submittedName>
</protein>
<dbReference type="CTD" id="9949253"/>
<dbReference type="Proteomes" id="UP000095285">
    <property type="component" value="Unassembled WGS sequence"/>
</dbReference>
<evidence type="ECO:0000313" key="1">
    <source>
        <dbReference type="EMBL" id="EFO16710.2"/>
    </source>
</evidence>
<accession>A0A1I7VP08</accession>
<dbReference type="EMBL" id="JH712302">
    <property type="protein sequence ID" value="EFO16710.2"/>
    <property type="molecule type" value="Genomic_DNA"/>
</dbReference>
<dbReference type="GeneID" id="9949253"/>
<dbReference type="KEGG" id="loa:LOAG_11794"/>
<dbReference type="RefSeq" id="XP_003147359.2">
    <property type="nucleotide sequence ID" value="XM_003147311.2"/>
</dbReference>
<gene>
    <name evidence="1 3" type="ORF">LOAG_11794</name>
</gene>
<dbReference type="AlphaFoldDB" id="A0A1I7VP08"/>
<sequence length="94" mass="10452">MPGLNWRVYARDVFHPTVLRGGELHTVACILTPFLAYEPPLTDVMRSCLGRYALSLRLPREVTHTLRSTTRQPARCRAGPGSPSLCTILIAVVH</sequence>
<reference evidence="3" key="2">
    <citation type="submission" date="2016-11" db="UniProtKB">
        <authorList>
            <consortium name="WormBaseParasite"/>
        </authorList>
    </citation>
    <scope>IDENTIFICATION</scope>
</reference>
<proteinExistence type="predicted"/>
<evidence type="ECO:0000313" key="2">
    <source>
        <dbReference type="Proteomes" id="UP000095285"/>
    </source>
</evidence>
<organism evidence="2 3">
    <name type="scientific">Loa loa</name>
    <name type="common">Eye worm</name>
    <name type="synonym">Filaria loa</name>
    <dbReference type="NCBI Taxonomy" id="7209"/>
    <lineage>
        <taxon>Eukaryota</taxon>
        <taxon>Metazoa</taxon>
        <taxon>Ecdysozoa</taxon>
        <taxon>Nematoda</taxon>
        <taxon>Chromadorea</taxon>
        <taxon>Rhabditida</taxon>
        <taxon>Spirurina</taxon>
        <taxon>Spiruromorpha</taxon>
        <taxon>Filarioidea</taxon>
        <taxon>Onchocercidae</taxon>
        <taxon>Loa</taxon>
    </lineage>
</organism>
<name>A0A1I7VP08_LOALO</name>